<evidence type="ECO:0000256" key="10">
    <source>
        <dbReference type="SAM" id="SignalP"/>
    </source>
</evidence>
<dbReference type="Gene3D" id="2.60.120.970">
    <property type="match status" value="1"/>
</dbReference>
<evidence type="ECO:0000256" key="1">
    <source>
        <dbReference type="ARBA" id="ARBA00004613"/>
    </source>
</evidence>
<evidence type="ECO:0000313" key="13">
    <source>
        <dbReference type="Proteomes" id="UP000007648"/>
    </source>
</evidence>
<feature type="region of interest" description="Disordered" evidence="9">
    <location>
        <begin position="298"/>
        <end position="362"/>
    </location>
</feature>
<accession>A0A7N4UZ32</accession>
<evidence type="ECO:0000259" key="11">
    <source>
        <dbReference type="PROSITE" id="PS51362"/>
    </source>
</evidence>
<dbReference type="GO" id="GO:2001051">
    <property type="term" value="P:positive regulation of tendon cell differentiation"/>
    <property type="evidence" value="ECO:0007669"/>
    <property type="project" value="Ensembl"/>
</dbReference>
<reference evidence="12 13" key="1">
    <citation type="journal article" date="2011" name="Proc. Natl. Acad. Sci. U.S.A.">
        <title>Genetic diversity and population structure of the endangered marsupial Sarcophilus harrisii (Tasmanian devil).</title>
        <authorList>
            <person name="Miller W."/>
            <person name="Hayes V.M."/>
            <person name="Ratan A."/>
            <person name="Petersen D.C."/>
            <person name="Wittekindt N.E."/>
            <person name="Miller J."/>
            <person name="Walenz B."/>
            <person name="Knight J."/>
            <person name="Qi J."/>
            <person name="Zhao F."/>
            <person name="Wang Q."/>
            <person name="Bedoya-Reina O.C."/>
            <person name="Katiyar N."/>
            <person name="Tomsho L.P."/>
            <person name="Kasson L.M."/>
            <person name="Hardie R.A."/>
            <person name="Woodbridge P."/>
            <person name="Tindall E.A."/>
            <person name="Bertelsen M.F."/>
            <person name="Dixon D."/>
            <person name="Pyecroft S."/>
            <person name="Helgen K.M."/>
            <person name="Lesk A.M."/>
            <person name="Pringle T.H."/>
            <person name="Patterson N."/>
            <person name="Zhang Y."/>
            <person name="Kreiss A."/>
            <person name="Woods G.M."/>
            <person name="Jones M.E."/>
            <person name="Schuster S.C."/>
        </authorList>
    </citation>
    <scope>NUCLEOTIDE SEQUENCE [LARGE SCALE GENOMIC DNA]</scope>
</reference>
<evidence type="ECO:0000256" key="6">
    <source>
        <dbReference type="ARBA" id="ARBA00023157"/>
    </source>
</evidence>
<keyword evidence="7" id="KW-0325">Glycoprotein</keyword>
<dbReference type="InterPro" id="IPR001839">
    <property type="entry name" value="TGF-b_C"/>
</dbReference>
<name>A0A7N4UZ32_SARHA</name>
<feature type="compositionally biased region" description="Basic residues" evidence="9">
    <location>
        <begin position="353"/>
        <end position="362"/>
    </location>
</feature>
<dbReference type="GO" id="GO:0045666">
    <property type="term" value="P:positive regulation of neuron differentiation"/>
    <property type="evidence" value="ECO:0007669"/>
    <property type="project" value="Ensembl"/>
</dbReference>
<reference evidence="12" key="3">
    <citation type="submission" date="2025-09" db="UniProtKB">
        <authorList>
            <consortium name="Ensembl"/>
        </authorList>
    </citation>
    <scope>IDENTIFICATION</scope>
</reference>
<dbReference type="PANTHER" id="PTHR11848">
    <property type="entry name" value="TGF-BETA FAMILY"/>
    <property type="match status" value="1"/>
</dbReference>
<dbReference type="PROSITE" id="PS51362">
    <property type="entry name" value="TGF_BETA_2"/>
    <property type="match status" value="1"/>
</dbReference>
<dbReference type="GO" id="GO:0032924">
    <property type="term" value="P:activin receptor signaling pathway"/>
    <property type="evidence" value="ECO:0007669"/>
    <property type="project" value="Ensembl"/>
</dbReference>
<comment type="subcellular location">
    <subcellularLocation>
        <location evidence="1">Secreted</location>
    </subcellularLocation>
</comment>
<dbReference type="PROSITE" id="PS00250">
    <property type="entry name" value="TGF_BETA_1"/>
    <property type="match status" value="1"/>
</dbReference>
<dbReference type="GO" id="GO:0045165">
    <property type="term" value="P:cell fate commitment"/>
    <property type="evidence" value="ECO:0007669"/>
    <property type="project" value="Ensembl"/>
</dbReference>
<dbReference type="GO" id="GO:0042802">
    <property type="term" value="F:identical protein binding"/>
    <property type="evidence" value="ECO:0007669"/>
    <property type="project" value="Ensembl"/>
</dbReference>
<dbReference type="GO" id="GO:0030509">
    <property type="term" value="P:BMP signaling pathway"/>
    <property type="evidence" value="ECO:0007669"/>
    <property type="project" value="Ensembl"/>
</dbReference>
<dbReference type="Gene3D" id="2.10.90.10">
    <property type="entry name" value="Cystine-knot cytokines"/>
    <property type="match status" value="1"/>
</dbReference>
<keyword evidence="13" id="KW-1185">Reference proteome</keyword>
<keyword evidence="4 10" id="KW-0732">Signal</keyword>
<dbReference type="GO" id="GO:0048754">
    <property type="term" value="P:branching morphogenesis of an epithelial tube"/>
    <property type="evidence" value="ECO:0007669"/>
    <property type="project" value="Ensembl"/>
</dbReference>
<feature type="compositionally biased region" description="Gly residues" evidence="9">
    <location>
        <begin position="34"/>
        <end position="47"/>
    </location>
</feature>
<dbReference type="Pfam" id="PF00688">
    <property type="entry name" value="TGFb_propeptide"/>
    <property type="match status" value="1"/>
</dbReference>
<dbReference type="KEGG" id="shr:116421208"/>
<evidence type="ECO:0000256" key="2">
    <source>
        <dbReference type="ARBA" id="ARBA00006656"/>
    </source>
</evidence>
<evidence type="ECO:0000256" key="5">
    <source>
        <dbReference type="ARBA" id="ARBA00023030"/>
    </source>
</evidence>
<dbReference type="GeneTree" id="ENSGT00940000160140"/>
<dbReference type="GO" id="GO:0048608">
    <property type="term" value="P:reproductive structure development"/>
    <property type="evidence" value="ECO:0007669"/>
    <property type="project" value="Ensembl"/>
</dbReference>
<evidence type="ECO:0000256" key="7">
    <source>
        <dbReference type="ARBA" id="ARBA00023180"/>
    </source>
</evidence>
<dbReference type="GeneID" id="116421208"/>
<dbReference type="GO" id="GO:0005615">
    <property type="term" value="C:extracellular space"/>
    <property type="evidence" value="ECO:0007669"/>
    <property type="project" value="TreeGrafter"/>
</dbReference>
<dbReference type="GO" id="GO:0008083">
    <property type="term" value="F:growth factor activity"/>
    <property type="evidence" value="ECO:0007669"/>
    <property type="project" value="UniProtKB-KW"/>
</dbReference>
<dbReference type="InParanoid" id="A0A7N4UZ32"/>
<keyword evidence="5 8" id="KW-0339">Growth factor</keyword>
<dbReference type="CDD" id="cd13766">
    <property type="entry name" value="TGF_beta_GDF5_6_7"/>
    <property type="match status" value="1"/>
</dbReference>
<reference evidence="12" key="2">
    <citation type="submission" date="2025-08" db="UniProtKB">
        <authorList>
            <consortium name="Ensembl"/>
        </authorList>
    </citation>
    <scope>IDENTIFICATION</scope>
</reference>
<dbReference type="FunCoup" id="A0A7N4UZ32">
    <property type="interactions" value="539"/>
</dbReference>
<dbReference type="GO" id="GO:0021527">
    <property type="term" value="P:spinal cord association neuron differentiation"/>
    <property type="evidence" value="ECO:0007669"/>
    <property type="project" value="Ensembl"/>
</dbReference>
<dbReference type="Proteomes" id="UP000007648">
    <property type="component" value="Unassembled WGS sequence"/>
</dbReference>
<evidence type="ECO:0000313" key="12">
    <source>
        <dbReference type="Ensembl" id="ENSSHAP00000027186.1"/>
    </source>
</evidence>
<dbReference type="Pfam" id="PF00019">
    <property type="entry name" value="TGF_beta"/>
    <property type="match status" value="1"/>
</dbReference>
<organism evidence="12 13">
    <name type="scientific">Sarcophilus harrisii</name>
    <name type="common">Tasmanian devil</name>
    <name type="synonym">Sarcophilus laniarius</name>
    <dbReference type="NCBI Taxonomy" id="9305"/>
    <lineage>
        <taxon>Eukaryota</taxon>
        <taxon>Metazoa</taxon>
        <taxon>Chordata</taxon>
        <taxon>Craniata</taxon>
        <taxon>Vertebrata</taxon>
        <taxon>Euteleostomi</taxon>
        <taxon>Mammalia</taxon>
        <taxon>Metatheria</taxon>
        <taxon>Dasyuromorphia</taxon>
        <taxon>Dasyuridae</taxon>
        <taxon>Sarcophilus</taxon>
    </lineage>
</organism>
<dbReference type="InterPro" id="IPR017948">
    <property type="entry name" value="TGFb_CS"/>
</dbReference>
<dbReference type="RefSeq" id="XP_031805440.1">
    <property type="nucleotide sequence ID" value="XM_031949580.1"/>
</dbReference>
<dbReference type="GO" id="GO:0010628">
    <property type="term" value="P:positive regulation of gene expression"/>
    <property type="evidence" value="ECO:0007669"/>
    <property type="project" value="Ensembl"/>
</dbReference>
<dbReference type="SMART" id="SM00204">
    <property type="entry name" value="TGFB"/>
    <property type="match status" value="1"/>
</dbReference>
<dbReference type="GO" id="GO:0060391">
    <property type="term" value="P:positive regulation of SMAD protein signal transduction"/>
    <property type="evidence" value="ECO:0007669"/>
    <property type="project" value="Ensembl"/>
</dbReference>
<protein>
    <submittedName>
        <fullName evidence="12">Growth differentiation factor 7</fullName>
    </submittedName>
</protein>
<dbReference type="GO" id="GO:0045893">
    <property type="term" value="P:positive regulation of DNA-templated transcription"/>
    <property type="evidence" value="ECO:0007669"/>
    <property type="project" value="Ensembl"/>
</dbReference>
<proteinExistence type="inferred from homology"/>
<evidence type="ECO:0000256" key="3">
    <source>
        <dbReference type="ARBA" id="ARBA00022525"/>
    </source>
</evidence>
<gene>
    <name evidence="12" type="primary">GDF7</name>
</gene>
<keyword evidence="3" id="KW-0964">Secreted</keyword>
<dbReference type="InterPro" id="IPR001111">
    <property type="entry name" value="TGF-b_propeptide"/>
</dbReference>
<comment type="similarity">
    <text evidence="2 8">Belongs to the TGF-beta family.</text>
</comment>
<dbReference type="PRINTS" id="PR00669">
    <property type="entry name" value="INHIBINA"/>
</dbReference>
<dbReference type="PANTHER" id="PTHR11848:SF160">
    <property type="entry name" value="GROWTH_DIFFERENTIATION FACTOR 7"/>
    <property type="match status" value="1"/>
</dbReference>
<dbReference type="FunFam" id="2.10.90.10:FF:000001">
    <property type="entry name" value="Bone morphogenetic protein 4"/>
    <property type="match status" value="1"/>
</dbReference>
<dbReference type="AlphaFoldDB" id="A0A7N4UZ32"/>
<dbReference type="GO" id="GO:0022612">
    <property type="term" value="P:gland morphogenesis"/>
    <property type="evidence" value="ECO:0007669"/>
    <property type="project" value="Ensembl"/>
</dbReference>
<dbReference type="GO" id="GO:0021509">
    <property type="term" value="P:roof plate formation"/>
    <property type="evidence" value="ECO:0007669"/>
    <property type="project" value="Ensembl"/>
</dbReference>
<feature type="compositionally biased region" description="Gly residues" evidence="9">
    <location>
        <begin position="325"/>
        <end position="348"/>
    </location>
</feature>
<evidence type="ECO:0000256" key="4">
    <source>
        <dbReference type="ARBA" id="ARBA00022729"/>
    </source>
</evidence>
<dbReference type="GO" id="GO:0007411">
    <property type="term" value="P:axon guidance"/>
    <property type="evidence" value="ECO:0007669"/>
    <property type="project" value="Ensembl"/>
</dbReference>
<evidence type="ECO:0000256" key="9">
    <source>
        <dbReference type="SAM" id="MobiDB-lite"/>
    </source>
</evidence>
<dbReference type="GO" id="GO:0030855">
    <property type="term" value="P:epithelial cell differentiation"/>
    <property type="evidence" value="ECO:0007669"/>
    <property type="project" value="Ensembl"/>
</dbReference>
<dbReference type="InterPro" id="IPR029034">
    <property type="entry name" value="Cystine-knot_cytokine"/>
</dbReference>
<dbReference type="CTD" id="151449"/>
<dbReference type="GO" id="GO:0030901">
    <property type="term" value="P:midbrain development"/>
    <property type="evidence" value="ECO:0007669"/>
    <property type="project" value="Ensembl"/>
</dbReference>
<dbReference type="GO" id="GO:0048853">
    <property type="term" value="P:forebrain morphogenesis"/>
    <property type="evidence" value="ECO:0007669"/>
    <property type="project" value="Ensembl"/>
</dbReference>
<evidence type="ECO:0000256" key="8">
    <source>
        <dbReference type="RuleBase" id="RU000354"/>
    </source>
</evidence>
<feature type="chain" id="PRO_5029697855" evidence="10">
    <location>
        <begin position="23"/>
        <end position="462"/>
    </location>
</feature>
<feature type="domain" description="TGF-beta family profile" evidence="11">
    <location>
        <begin position="348"/>
        <end position="462"/>
    </location>
</feature>
<keyword evidence="6" id="KW-1015">Disulfide bond</keyword>
<dbReference type="OrthoDB" id="5987191at2759"/>
<dbReference type="GO" id="GO:0060571">
    <property type="term" value="P:morphogenesis of an epithelial fold"/>
    <property type="evidence" value="ECO:0007669"/>
    <property type="project" value="Ensembl"/>
</dbReference>
<sequence length="462" mass="48019">MDLGAAAALCLWLLSACRPRDGLEAAAVLRARGAGQGGDPGGGGGGARRNRSDSASTADSPLSPAAVARRPRLGAGWAVGNGSSPTVVPHQFMLSLYRSLSTRALAPGGAPAPAAAAGGNRRAVADTVTGFADQAPPDDVSAETGQRFLFDVSSLAGADEVVAAELRVLRRARAAQEDSPVKPEEAAPGKLGEAAGALFLLSTCPGAARGPRLLTSRPARPLDSARWEVFDLTDAVKQHRPERPLCLALRAVSGSSGRPLAPRLLGLGLPGSPRPPPHERALLVVFSRAHRKENLFQELRAKGRARGQPGAAPSVGRRKRRTPGTGTGVGARGAGAAGSPGGGSGGPSTGRAPGRKGRSRCSRKPLHVDFKELGWDDWIIAPLDYEAYHCEGVCDFPLRSHLEPTNHAIIQTLMNSMAPEATPPSCCVPAKLSPISILYIDAGNNVVYKQYEDMVVETCGCR</sequence>
<feature type="region of interest" description="Disordered" evidence="9">
    <location>
        <begin position="33"/>
        <end position="66"/>
    </location>
</feature>
<feature type="signal peptide" evidence="10">
    <location>
        <begin position="1"/>
        <end position="22"/>
    </location>
</feature>
<dbReference type="GO" id="GO:0005125">
    <property type="term" value="F:cytokine activity"/>
    <property type="evidence" value="ECO:0007669"/>
    <property type="project" value="TreeGrafter"/>
</dbReference>
<dbReference type="SUPFAM" id="SSF57501">
    <property type="entry name" value="Cystine-knot cytokines"/>
    <property type="match status" value="1"/>
</dbReference>
<dbReference type="Ensembl" id="ENSSHAT00000049192.1">
    <property type="protein sequence ID" value="ENSSHAP00000027186.1"/>
    <property type="gene ID" value="ENSSHAG00000024813.1"/>
</dbReference>
<dbReference type="InterPro" id="IPR015615">
    <property type="entry name" value="TGF-beta-rel"/>
</dbReference>